<gene>
    <name evidence="3" type="ORF">F503_02656</name>
</gene>
<sequence>MDSPLGSKASEPTLPQVAGLKRPAPSLLPAFEPLSSSPGLPRLVKKPRGNSSINTHNAFAKYPTPVPTSSTGIMSSSPPARVGARPAPQRTLSTASERTPLCAVPSVELNENGETVLMGRSSNSSHYQLSANRLISRVHVKARYVASTEPLELNKVEVVCCGWNGLKLHCQGRTWDLGKGDTFTSETENTELMVDVQDARVRIQWPKKDRSDALAALSDSSWDSPRSARINRTIIPGAPGGSALQSSPLRRAARIASPESPTPAGIPVSGASLQALLSQHLGSDDEDDSGPAIQIYEDASGDEPELPKHTANMDVSFVTEMADSFSSDLSDLQSDDDDNNDSQDADNYPDEENDPIVHSFGPFGANLAGRMASISTSSPVVGRPLLSRISSADGSSTSHESGRPSAEVDSIRVRMAASRPSTPEGGSSKRIKLEHTPEGGRSAEGVGLGISVEPESPVPVISSSVDIETVRNHLINQLAFSRLSLRNCRKQHKQYYWKKPKTP</sequence>
<dbReference type="InterPro" id="IPR000253">
    <property type="entry name" value="FHA_dom"/>
</dbReference>
<feature type="region of interest" description="Disordered" evidence="1">
    <location>
        <begin position="324"/>
        <end position="361"/>
    </location>
</feature>
<feature type="domain" description="FHA" evidence="2">
    <location>
        <begin position="116"/>
        <end position="169"/>
    </location>
</feature>
<accession>S3CJC1</accession>
<feature type="region of interest" description="Disordered" evidence="1">
    <location>
        <begin position="388"/>
        <end position="443"/>
    </location>
</feature>
<evidence type="ECO:0000259" key="2">
    <source>
        <dbReference type="PROSITE" id="PS50006"/>
    </source>
</evidence>
<feature type="region of interest" description="Disordered" evidence="1">
    <location>
        <begin position="51"/>
        <end position="96"/>
    </location>
</feature>
<dbReference type="STRING" id="1262450.S3CJC1"/>
<feature type="compositionally biased region" description="Polar residues" evidence="1">
    <location>
        <begin position="388"/>
        <end position="399"/>
    </location>
</feature>
<protein>
    <submittedName>
        <fullName evidence="3">Transcription factor tos4</fullName>
    </submittedName>
</protein>
<evidence type="ECO:0000313" key="4">
    <source>
        <dbReference type="Proteomes" id="UP000016923"/>
    </source>
</evidence>
<dbReference type="eggNOG" id="ENOG502RZJP">
    <property type="taxonomic scope" value="Eukaryota"/>
</dbReference>
<dbReference type="Proteomes" id="UP000016923">
    <property type="component" value="Unassembled WGS sequence"/>
</dbReference>
<dbReference type="PROSITE" id="PS50006">
    <property type="entry name" value="FHA_DOMAIN"/>
    <property type="match status" value="1"/>
</dbReference>
<dbReference type="VEuPathDB" id="FungiDB:F503_02656"/>
<proteinExistence type="predicted"/>
<feature type="region of interest" description="Disordered" evidence="1">
    <location>
        <begin position="280"/>
        <end position="309"/>
    </location>
</feature>
<reference evidence="3 4" key="1">
    <citation type="journal article" date="2013" name="BMC Genomics">
        <title>The genome and transcriptome of the pine saprophyte Ophiostoma piceae, and a comparison with the bark beetle-associated pine pathogen Grosmannia clavigera.</title>
        <authorList>
            <person name="Haridas S."/>
            <person name="Wang Y."/>
            <person name="Lim L."/>
            <person name="Massoumi Alamouti S."/>
            <person name="Jackman S."/>
            <person name="Docking R."/>
            <person name="Robertson G."/>
            <person name="Birol I."/>
            <person name="Bohlmann J."/>
            <person name="Breuil C."/>
        </authorList>
    </citation>
    <scope>NUCLEOTIDE SEQUENCE [LARGE SCALE GENOMIC DNA]</scope>
    <source>
        <strain evidence="3 4">UAMH 11346</strain>
    </source>
</reference>
<dbReference type="OrthoDB" id="5348546at2759"/>
<feature type="region of interest" description="Disordered" evidence="1">
    <location>
        <begin position="231"/>
        <end position="268"/>
    </location>
</feature>
<evidence type="ECO:0000256" key="1">
    <source>
        <dbReference type="SAM" id="MobiDB-lite"/>
    </source>
</evidence>
<feature type="compositionally biased region" description="Polar residues" evidence="1">
    <location>
        <begin position="67"/>
        <end position="78"/>
    </location>
</feature>
<dbReference type="AlphaFoldDB" id="S3CJC1"/>
<organism evidence="3 4">
    <name type="scientific">Ophiostoma piceae (strain UAMH 11346)</name>
    <name type="common">Sap stain fungus</name>
    <dbReference type="NCBI Taxonomy" id="1262450"/>
    <lineage>
        <taxon>Eukaryota</taxon>
        <taxon>Fungi</taxon>
        <taxon>Dikarya</taxon>
        <taxon>Ascomycota</taxon>
        <taxon>Pezizomycotina</taxon>
        <taxon>Sordariomycetes</taxon>
        <taxon>Sordariomycetidae</taxon>
        <taxon>Ophiostomatales</taxon>
        <taxon>Ophiostomataceae</taxon>
        <taxon>Ophiostoma</taxon>
    </lineage>
</organism>
<dbReference type="HOGENOM" id="CLU_027207_0_0_1"/>
<feature type="region of interest" description="Disordered" evidence="1">
    <location>
        <begin position="1"/>
        <end position="21"/>
    </location>
</feature>
<name>S3CJC1_OPHP1</name>
<keyword evidence="4" id="KW-1185">Reference proteome</keyword>
<evidence type="ECO:0000313" key="3">
    <source>
        <dbReference type="EMBL" id="EPE06528.1"/>
    </source>
</evidence>
<feature type="compositionally biased region" description="Acidic residues" evidence="1">
    <location>
        <begin position="333"/>
        <end position="354"/>
    </location>
</feature>
<dbReference type="EMBL" id="KE148153">
    <property type="protein sequence ID" value="EPE06528.1"/>
    <property type="molecule type" value="Genomic_DNA"/>
</dbReference>